<dbReference type="OrthoDB" id="9814124at2"/>
<comment type="caution">
    <text evidence="2">The sequence shown here is derived from an EMBL/GenBank/DDBJ whole genome shotgun (WGS) entry which is preliminary data.</text>
</comment>
<dbReference type="RefSeq" id="WP_020875143.1">
    <property type="nucleotide sequence ID" value="NZ_ATHJ01000011.1"/>
</dbReference>
<proteinExistence type="predicted"/>
<accession>S7U5X5</accession>
<evidence type="ECO:0000313" key="2">
    <source>
        <dbReference type="EMBL" id="EPR44916.1"/>
    </source>
</evidence>
<sequence length="340" mass="37015">MGNKIADGDILVTGGGGFLGGAIVRELVQQGETVRTFSRGHYTGLDDLGVRQIRGDLTDPEAVERACRGVEVVFHTAAKPGVWGDGKVYYSANVTGTGNILRACRKTGVARLIHTSSPSVIFDGTDMEGIDETAPYPTYYTAHYPRTKALAEQAVVAAAAEGLPAVVIRPHLIWGPGDPHLTPRILKRAARLRIVGNGRNRVDTIYIDNAAKAHLLAAQALRDRPEISGRIYFVSQDDPIPLWDMINAILAAAGKPPVRRTISKRQAAFAGHLMEWLYRAFRLPGEPPMTQFVAEELATAHWFDITAAKRDLGYRPEISIAEGLKRLADSLSPLRKQAVP</sequence>
<dbReference type="eggNOG" id="COG0451">
    <property type="taxonomic scope" value="Bacteria"/>
</dbReference>
<gene>
    <name evidence="2" type="ORF">dsmv_0952</name>
</gene>
<keyword evidence="3" id="KW-1185">Reference proteome</keyword>
<dbReference type="PANTHER" id="PTHR48079:SF6">
    <property type="entry name" value="NAD(P)-BINDING DOMAIN-CONTAINING PROTEIN-RELATED"/>
    <property type="match status" value="1"/>
</dbReference>
<dbReference type="PANTHER" id="PTHR48079">
    <property type="entry name" value="PROTEIN YEEZ"/>
    <property type="match status" value="1"/>
</dbReference>
<reference evidence="2 3" key="1">
    <citation type="journal article" date="2013" name="Genome Announc.">
        <title>Draft genome sequences for three mercury-methylating, sulfate-reducing bacteria.</title>
        <authorList>
            <person name="Brown S.D."/>
            <person name="Hurt R.A.Jr."/>
            <person name="Gilmour C.C."/>
            <person name="Elias D.A."/>
        </authorList>
    </citation>
    <scope>NUCLEOTIDE SEQUENCE [LARGE SCALE GENOMIC DNA]</scope>
    <source>
        <strain evidence="2 3">DSM 2059</strain>
    </source>
</reference>
<dbReference type="Gene3D" id="3.40.50.720">
    <property type="entry name" value="NAD(P)-binding Rossmann-like Domain"/>
    <property type="match status" value="1"/>
</dbReference>
<dbReference type="SUPFAM" id="SSF51735">
    <property type="entry name" value="NAD(P)-binding Rossmann-fold domains"/>
    <property type="match status" value="1"/>
</dbReference>
<protein>
    <submittedName>
        <fullName evidence="2">3-beta hydroxysteroid dehydrogenase/isomerase</fullName>
    </submittedName>
</protein>
<keyword evidence="2" id="KW-0413">Isomerase</keyword>
<dbReference type="GO" id="GO:0016616">
    <property type="term" value="F:oxidoreductase activity, acting on the CH-OH group of donors, NAD or NADP as acceptor"/>
    <property type="evidence" value="ECO:0007669"/>
    <property type="project" value="InterPro"/>
</dbReference>
<dbReference type="GO" id="GO:0005737">
    <property type="term" value="C:cytoplasm"/>
    <property type="evidence" value="ECO:0007669"/>
    <property type="project" value="TreeGrafter"/>
</dbReference>
<dbReference type="GO" id="GO:0006694">
    <property type="term" value="P:steroid biosynthetic process"/>
    <property type="evidence" value="ECO:0007669"/>
    <property type="project" value="InterPro"/>
</dbReference>
<dbReference type="InterPro" id="IPR036291">
    <property type="entry name" value="NAD(P)-bd_dom_sf"/>
</dbReference>
<dbReference type="InterPro" id="IPR051783">
    <property type="entry name" value="NAD(P)-dependent_oxidoreduct"/>
</dbReference>
<dbReference type="GO" id="GO:0016853">
    <property type="term" value="F:isomerase activity"/>
    <property type="evidence" value="ECO:0007669"/>
    <property type="project" value="UniProtKB-KW"/>
</dbReference>
<dbReference type="GO" id="GO:0004029">
    <property type="term" value="F:aldehyde dehydrogenase (NAD+) activity"/>
    <property type="evidence" value="ECO:0007669"/>
    <property type="project" value="TreeGrafter"/>
</dbReference>
<dbReference type="Proteomes" id="UP000014977">
    <property type="component" value="Unassembled WGS sequence"/>
</dbReference>
<dbReference type="InterPro" id="IPR002225">
    <property type="entry name" value="3Beta_OHSteriod_DH/Estase"/>
</dbReference>
<dbReference type="Pfam" id="PF01073">
    <property type="entry name" value="3Beta_HSD"/>
    <property type="match status" value="1"/>
</dbReference>
<organism evidence="2 3">
    <name type="scientific">Desulfococcus multivorans DSM 2059</name>
    <dbReference type="NCBI Taxonomy" id="1121405"/>
    <lineage>
        <taxon>Bacteria</taxon>
        <taxon>Pseudomonadati</taxon>
        <taxon>Thermodesulfobacteriota</taxon>
        <taxon>Desulfobacteria</taxon>
        <taxon>Desulfobacterales</taxon>
        <taxon>Desulfococcaceae</taxon>
        <taxon>Desulfococcus</taxon>
    </lineage>
</organism>
<dbReference type="EMBL" id="ATHJ01000011">
    <property type="protein sequence ID" value="EPR44916.1"/>
    <property type="molecule type" value="Genomic_DNA"/>
</dbReference>
<evidence type="ECO:0000259" key="1">
    <source>
        <dbReference type="Pfam" id="PF01073"/>
    </source>
</evidence>
<evidence type="ECO:0000313" key="3">
    <source>
        <dbReference type="Proteomes" id="UP000014977"/>
    </source>
</evidence>
<dbReference type="PATRIC" id="fig|1121405.3.peg.106"/>
<feature type="domain" description="3-beta hydroxysteroid dehydrogenase/isomerase" evidence="1">
    <location>
        <begin position="11"/>
        <end position="254"/>
    </location>
</feature>
<dbReference type="STRING" id="897.B2D07_11650"/>
<name>S7U5X5_DESML</name>
<dbReference type="AlphaFoldDB" id="S7U5X5"/>